<dbReference type="EMBL" id="CABFOC020000066">
    <property type="protein sequence ID" value="CAH0056909.1"/>
    <property type="molecule type" value="Genomic_DNA"/>
</dbReference>
<organism evidence="2 3">
    <name type="scientific">Clonostachys solani</name>
    <dbReference type="NCBI Taxonomy" id="160281"/>
    <lineage>
        <taxon>Eukaryota</taxon>
        <taxon>Fungi</taxon>
        <taxon>Dikarya</taxon>
        <taxon>Ascomycota</taxon>
        <taxon>Pezizomycotina</taxon>
        <taxon>Sordariomycetes</taxon>
        <taxon>Hypocreomycetidae</taxon>
        <taxon>Hypocreales</taxon>
        <taxon>Bionectriaceae</taxon>
        <taxon>Clonostachys</taxon>
    </lineage>
</organism>
<dbReference type="GO" id="GO:0016747">
    <property type="term" value="F:acyltransferase activity, transferring groups other than amino-acyl groups"/>
    <property type="evidence" value="ECO:0007669"/>
    <property type="project" value="InterPro"/>
</dbReference>
<protein>
    <recommendedName>
        <fullName evidence="1">N-acetyltransferase domain-containing protein</fullName>
    </recommendedName>
</protein>
<name>A0A9N9ZKV0_9HYPO</name>
<comment type="caution">
    <text evidence="2">The sequence shown here is derived from an EMBL/GenBank/DDBJ whole genome shotgun (WGS) entry which is preliminary data.</text>
</comment>
<keyword evidence="3" id="KW-1185">Reference proteome</keyword>
<dbReference type="PROSITE" id="PS51186">
    <property type="entry name" value="GNAT"/>
    <property type="match status" value="1"/>
</dbReference>
<feature type="domain" description="N-acetyltransferase" evidence="1">
    <location>
        <begin position="1"/>
        <end position="95"/>
    </location>
</feature>
<dbReference type="PANTHER" id="PTHR42791">
    <property type="entry name" value="GNAT FAMILY ACETYLTRANSFERASE"/>
    <property type="match status" value="1"/>
</dbReference>
<evidence type="ECO:0000313" key="2">
    <source>
        <dbReference type="EMBL" id="CAH0056909.1"/>
    </source>
</evidence>
<dbReference type="AlphaFoldDB" id="A0A9N9ZKV0"/>
<proteinExistence type="predicted"/>
<dbReference type="SUPFAM" id="SSF55729">
    <property type="entry name" value="Acyl-CoA N-acyltransferases (Nat)"/>
    <property type="match status" value="1"/>
</dbReference>
<dbReference type="InterPro" id="IPR052523">
    <property type="entry name" value="Trichothecene_AcTrans"/>
</dbReference>
<evidence type="ECO:0000313" key="3">
    <source>
        <dbReference type="Proteomes" id="UP000775872"/>
    </source>
</evidence>
<reference evidence="2 3" key="2">
    <citation type="submission" date="2021-10" db="EMBL/GenBank/DDBJ databases">
        <authorList>
            <person name="Piombo E."/>
        </authorList>
    </citation>
    <scope>NUCLEOTIDE SEQUENCE [LARGE SCALE GENOMIC DNA]</scope>
</reference>
<gene>
    <name evidence="2" type="ORF">CSOL1703_00018206</name>
</gene>
<reference evidence="3" key="1">
    <citation type="submission" date="2019-06" db="EMBL/GenBank/DDBJ databases">
        <authorList>
            <person name="Broberg M."/>
        </authorList>
    </citation>
    <scope>NUCLEOTIDE SEQUENCE [LARGE SCALE GENOMIC DNA]</scope>
</reference>
<evidence type="ECO:0000259" key="1">
    <source>
        <dbReference type="PROSITE" id="PS51186"/>
    </source>
</evidence>
<dbReference type="Pfam" id="PF13508">
    <property type="entry name" value="Acetyltransf_7"/>
    <property type="match status" value="1"/>
</dbReference>
<dbReference type="Proteomes" id="UP000775872">
    <property type="component" value="Unassembled WGS sequence"/>
</dbReference>
<accession>A0A9N9ZKV0</accession>
<dbReference type="PANTHER" id="PTHR42791:SF2">
    <property type="entry name" value="N-ACETYLTRANSFERASE DOMAIN-CONTAINING PROTEIN"/>
    <property type="match status" value="1"/>
</dbReference>
<dbReference type="InterPro" id="IPR016181">
    <property type="entry name" value="Acyl_CoA_acyltransferase"/>
</dbReference>
<dbReference type="OrthoDB" id="10017208at2759"/>
<sequence>MKSILANDAVQAFGKDGVAHAYYLQYLAVDPAQQKRGIGRMLVSWGVREADKRAKKCYLFATEAGRRLYESAGFEVVREVPVFGFPHYSMIRQPIETSS</sequence>
<dbReference type="Gene3D" id="3.40.630.30">
    <property type="match status" value="1"/>
</dbReference>
<dbReference type="CDD" id="cd04301">
    <property type="entry name" value="NAT_SF"/>
    <property type="match status" value="1"/>
</dbReference>
<dbReference type="InterPro" id="IPR000182">
    <property type="entry name" value="GNAT_dom"/>
</dbReference>